<dbReference type="Pfam" id="PF00400">
    <property type="entry name" value="WD40"/>
    <property type="match status" value="8"/>
</dbReference>
<dbReference type="PRINTS" id="PR00320">
    <property type="entry name" value="GPROTEINBRPT"/>
</dbReference>
<protein>
    <recommendedName>
        <fullName evidence="8">Ion transport domain-containing protein</fullName>
    </recommendedName>
</protein>
<evidence type="ECO:0000313" key="6">
    <source>
        <dbReference type="EMBL" id="OMJ95680.1"/>
    </source>
</evidence>
<feature type="transmembrane region" description="Helical" evidence="5">
    <location>
        <begin position="1053"/>
        <end position="1076"/>
    </location>
</feature>
<dbReference type="SUPFAM" id="SSF50978">
    <property type="entry name" value="WD40 repeat-like"/>
    <property type="match status" value="2"/>
</dbReference>
<feature type="transmembrane region" description="Helical" evidence="5">
    <location>
        <begin position="926"/>
        <end position="945"/>
    </location>
</feature>
<accession>A0A1R2D390</accession>
<dbReference type="InterPro" id="IPR036322">
    <property type="entry name" value="WD40_repeat_dom_sf"/>
</dbReference>
<evidence type="ECO:0000256" key="4">
    <source>
        <dbReference type="SAM" id="Coils"/>
    </source>
</evidence>
<dbReference type="Proteomes" id="UP000187209">
    <property type="component" value="Unassembled WGS sequence"/>
</dbReference>
<dbReference type="InterPro" id="IPR015943">
    <property type="entry name" value="WD40/YVTN_repeat-like_dom_sf"/>
</dbReference>
<feature type="repeat" description="WD" evidence="3">
    <location>
        <begin position="186"/>
        <end position="227"/>
    </location>
</feature>
<keyword evidence="7" id="KW-1185">Reference proteome</keyword>
<evidence type="ECO:0000313" key="7">
    <source>
        <dbReference type="Proteomes" id="UP000187209"/>
    </source>
</evidence>
<evidence type="ECO:0000256" key="1">
    <source>
        <dbReference type="ARBA" id="ARBA00022574"/>
    </source>
</evidence>
<feature type="repeat" description="WD" evidence="3">
    <location>
        <begin position="279"/>
        <end position="310"/>
    </location>
</feature>
<dbReference type="PROSITE" id="PS50294">
    <property type="entry name" value="WD_REPEATS_REGION"/>
    <property type="match status" value="6"/>
</dbReference>
<proteinExistence type="predicted"/>
<feature type="repeat" description="WD" evidence="3">
    <location>
        <begin position="433"/>
        <end position="474"/>
    </location>
</feature>
<dbReference type="AlphaFoldDB" id="A0A1R2D390"/>
<dbReference type="PROSITE" id="PS00678">
    <property type="entry name" value="WD_REPEATS_1"/>
    <property type="match status" value="5"/>
</dbReference>
<keyword evidence="5" id="KW-1133">Transmembrane helix</keyword>
<sequence length="1269" mass="144243">MDMDLQQKLLNSASSQTRVISRDTTRSLETKDVESRALKRTLELIEDKKNLNLSSIFQREKIFKFHTKQVNAIAVSHDSKLLASAGKDLEIKIWDLEANEERISLKYHTQEVNWLAFSKDDVYLVSISNDSMLYVYEVASRQKVKAIRISYHGYCVCFSPSGNSIGVTSGNGKIYNFPQFTEEIQLLGHGSHIYCISFNHGGTLACTGGHDGTMKIWNAHNGKCVFNFTGHSDFVYSVSFSPDGQYVASASGDTTVKLINVEKKIEEFSFKAHSSWFVLSFSPNGKFLATGSYDKSAKLWSLETKCEILRLNKGENSTLALTFYGNGNYLATACGEGKVRLYDLHNTTDDSFTEYEDCYVSSVSTSNNGKYYAISKDYKINVLEIETNKCIGSIDIKLAKCVKFSIDDNMLACSNFKCIKIYKTTDFTEIASLQEHENDVYALDFSPDGNFLASGSCDGVIIIWNIKSFNLEHTFPGHKDFVDSVRFSPDSKRLASSGYDNIIKIWNILSKEEEIMFIGHKSWVTSICFSSNGKFLASSSKDCTVKIWNLEGQIEEKSFSLSSPINSMSLSADNNILVCGCGISIWTIVPIIEMFTSIGNKKQFNQNCIGSNKKNSLAILNLKENRLEKVFKDLNSPIISVEFTSNNKLIYFDEEKVHYLQMPTQANWYAGFLDKITYCASDTTNELIQPESLISQSNYSFIDYYSCLYLLSEKKYENISAEQMNFFISNCGFTPLHILAFKGEAIAIENILKGSEFVHLYSDRFGHSPIYYSIIKKHQKVTDIFLEYLIELTLNPDKKVYLPSFTGIANDIPWILKNSSKNVDMFFKVCMNSKDSIIIFGVPSSDLPMVKIAPDLSPMKNNFLTMENGEEFPLILKFSRFPIPSVCGSEKSIELLKAILESANKEIFKSEFIQSLVSNRWDEVKLWIYSYTFLMWINLVLLITLLADFSWVYLIPFIVVNTLLFMWEFFQFIDSGLEYIQDIWNLVDMLRLIFTGSWIIIKFTESNQTVLYYVSWFAVLLNVVRGVTGFRAFGATRYYIRLILQSLVSMKSFLYIFIYSTLSFGLLNIAATSGTISADSLWMDSFGLAFGETDAMKSEHVDLQYISFLIAMVVNVILMLNMIISILGDSFDEFQLMAEIYNYREMIEVLLEIEQLKSLILKPNESLYLHTCMHAYLSDEDSWQGKVMETKVYLQDVERKISEGIKSIDESIKTTQLGMASLENNIGKSVQDSNQKLSSRVENLENQMNEIKESLAVISERLEILVNKG</sequence>
<keyword evidence="5" id="KW-0472">Membrane</keyword>
<dbReference type="Gene3D" id="2.130.10.10">
    <property type="entry name" value="YVTN repeat-like/Quinoprotein amine dehydrogenase"/>
    <property type="match status" value="3"/>
</dbReference>
<dbReference type="InterPro" id="IPR020472">
    <property type="entry name" value="WD40_PAC1"/>
</dbReference>
<feature type="repeat" description="WD" evidence="3">
    <location>
        <begin position="517"/>
        <end position="551"/>
    </location>
</feature>
<evidence type="ECO:0008006" key="8">
    <source>
        <dbReference type="Google" id="ProtNLM"/>
    </source>
</evidence>
<feature type="repeat" description="WD" evidence="3">
    <location>
        <begin position="475"/>
        <end position="516"/>
    </location>
</feature>
<dbReference type="PROSITE" id="PS50082">
    <property type="entry name" value="WD_REPEATS_2"/>
    <property type="match status" value="8"/>
</dbReference>
<keyword evidence="2" id="KW-0677">Repeat</keyword>
<evidence type="ECO:0000256" key="3">
    <source>
        <dbReference type="PROSITE-ProRule" id="PRU00221"/>
    </source>
</evidence>
<comment type="caution">
    <text evidence="6">The sequence shown here is derived from an EMBL/GenBank/DDBJ whole genome shotgun (WGS) entry which is preliminary data.</text>
</comment>
<keyword evidence="5" id="KW-0812">Transmembrane</keyword>
<reference evidence="6 7" key="1">
    <citation type="submission" date="2016-11" db="EMBL/GenBank/DDBJ databases">
        <title>The macronuclear genome of Stentor coeruleus: a giant cell with tiny introns.</title>
        <authorList>
            <person name="Slabodnick M."/>
            <person name="Ruby J.G."/>
            <person name="Reiff S.B."/>
            <person name="Swart E.C."/>
            <person name="Gosai S."/>
            <person name="Prabakaran S."/>
            <person name="Witkowska E."/>
            <person name="Larue G.E."/>
            <person name="Fisher S."/>
            <person name="Freeman R.M."/>
            <person name="Gunawardena J."/>
            <person name="Chu W."/>
            <person name="Stover N.A."/>
            <person name="Gregory B.D."/>
            <person name="Nowacki M."/>
            <person name="Derisi J."/>
            <person name="Roy S.W."/>
            <person name="Marshall W.F."/>
            <person name="Sood P."/>
        </authorList>
    </citation>
    <scope>NUCLEOTIDE SEQUENCE [LARGE SCALE GENOMIC DNA]</scope>
    <source>
        <strain evidence="6">WM001</strain>
    </source>
</reference>
<feature type="repeat" description="WD" evidence="3">
    <location>
        <begin position="105"/>
        <end position="146"/>
    </location>
</feature>
<dbReference type="PANTHER" id="PTHR44019:SF8">
    <property type="entry name" value="POC1 CENTRIOLAR PROTEIN HOMOLOG"/>
    <property type="match status" value="1"/>
</dbReference>
<feature type="transmembrane region" description="Helical" evidence="5">
    <location>
        <begin position="1105"/>
        <end position="1127"/>
    </location>
</feature>
<keyword evidence="1 3" id="KW-0853">WD repeat</keyword>
<feature type="repeat" description="WD" evidence="3">
    <location>
        <begin position="63"/>
        <end position="104"/>
    </location>
</feature>
<gene>
    <name evidence="6" type="ORF">SteCoe_930</name>
</gene>
<dbReference type="EMBL" id="MPUH01000009">
    <property type="protein sequence ID" value="OMJ95680.1"/>
    <property type="molecule type" value="Genomic_DNA"/>
</dbReference>
<feature type="transmembrane region" description="Helical" evidence="5">
    <location>
        <begin position="951"/>
        <end position="970"/>
    </location>
</feature>
<feature type="transmembrane region" description="Helical" evidence="5">
    <location>
        <begin position="1013"/>
        <end position="1033"/>
    </location>
</feature>
<evidence type="ECO:0000256" key="2">
    <source>
        <dbReference type="ARBA" id="ARBA00022737"/>
    </source>
</evidence>
<dbReference type="SMR" id="A0A1R2D390"/>
<keyword evidence="4" id="KW-0175">Coiled coil</keyword>
<dbReference type="InterPro" id="IPR019775">
    <property type="entry name" value="WD40_repeat_CS"/>
</dbReference>
<feature type="repeat" description="WD" evidence="3">
    <location>
        <begin position="228"/>
        <end position="262"/>
    </location>
</feature>
<dbReference type="CDD" id="cd00200">
    <property type="entry name" value="WD40"/>
    <property type="match status" value="1"/>
</dbReference>
<dbReference type="InterPro" id="IPR050505">
    <property type="entry name" value="WDR55/POC1"/>
</dbReference>
<evidence type="ECO:0000256" key="5">
    <source>
        <dbReference type="SAM" id="Phobius"/>
    </source>
</evidence>
<dbReference type="OrthoDB" id="437584at2759"/>
<dbReference type="PANTHER" id="PTHR44019">
    <property type="entry name" value="WD REPEAT-CONTAINING PROTEIN 55"/>
    <property type="match status" value="1"/>
</dbReference>
<organism evidence="6 7">
    <name type="scientific">Stentor coeruleus</name>
    <dbReference type="NCBI Taxonomy" id="5963"/>
    <lineage>
        <taxon>Eukaryota</taxon>
        <taxon>Sar</taxon>
        <taxon>Alveolata</taxon>
        <taxon>Ciliophora</taxon>
        <taxon>Postciliodesmatophora</taxon>
        <taxon>Heterotrichea</taxon>
        <taxon>Heterotrichida</taxon>
        <taxon>Stentoridae</taxon>
        <taxon>Stentor</taxon>
    </lineage>
</organism>
<dbReference type="InterPro" id="IPR001680">
    <property type="entry name" value="WD40_rpt"/>
</dbReference>
<dbReference type="SMART" id="SM00320">
    <property type="entry name" value="WD40"/>
    <property type="match status" value="12"/>
</dbReference>
<feature type="coiled-coil region" evidence="4">
    <location>
        <begin position="1227"/>
        <end position="1268"/>
    </location>
</feature>
<name>A0A1R2D390_9CILI</name>